<dbReference type="InterPro" id="IPR036890">
    <property type="entry name" value="HATPase_C_sf"/>
</dbReference>
<feature type="domain" description="Histidine kinase" evidence="4">
    <location>
        <begin position="398"/>
        <end position="612"/>
    </location>
</feature>
<dbReference type="SMART" id="SM00388">
    <property type="entry name" value="HisKA"/>
    <property type="match status" value="1"/>
</dbReference>
<keyword evidence="5" id="KW-0418">Kinase</keyword>
<dbReference type="EC" id="2.7.13.3" evidence="2"/>
<evidence type="ECO:0000313" key="5">
    <source>
        <dbReference type="EMBL" id="MDC0747389.1"/>
    </source>
</evidence>
<name>A0ABT5F1A9_9BACT</name>
<dbReference type="PRINTS" id="PR00344">
    <property type="entry name" value="BCTRLSENSOR"/>
</dbReference>
<dbReference type="Gene3D" id="3.30.565.10">
    <property type="entry name" value="Histidine kinase-like ATPase, C-terminal domain"/>
    <property type="match status" value="1"/>
</dbReference>
<evidence type="ECO:0000259" key="4">
    <source>
        <dbReference type="PROSITE" id="PS50109"/>
    </source>
</evidence>
<dbReference type="CDD" id="cd16922">
    <property type="entry name" value="HATPase_EvgS-ArcB-TorS-like"/>
    <property type="match status" value="1"/>
</dbReference>
<evidence type="ECO:0000256" key="3">
    <source>
        <dbReference type="ARBA" id="ARBA00022553"/>
    </source>
</evidence>
<dbReference type="InterPro" id="IPR036097">
    <property type="entry name" value="HisK_dim/P_sf"/>
</dbReference>
<dbReference type="Pfam" id="PF02518">
    <property type="entry name" value="HATPase_c"/>
    <property type="match status" value="1"/>
</dbReference>
<comment type="caution">
    <text evidence="5">The sequence shown here is derived from an EMBL/GenBank/DDBJ whole genome shotgun (WGS) entry which is preliminary data.</text>
</comment>
<dbReference type="SMART" id="SM00387">
    <property type="entry name" value="HATPase_c"/>
    <property type="match status" value="1"/>
</dbReference>
<dbReference type="Gene3D" id="3.30.450.40">
    <property type="match status" value="2"/>
</dbReference>
<dbReference type="Pfam" id="PF13185">
    <property type="entry name" value="GAF_2"/>
    <property type="match status" value="1"/>
</dbReference>
<dbReference type="GO" id="GO:0016301">
    <property type="term" value="F:kinase activity"/>
    <property type="evidence" value="ECO:0007669"/>
    <property type="project" value="UniProtKB-KW"/>
</dbReference>
<dbReference type="CDD" id="cd00082">
    <property type="entry name" value="HisKA"/>
    <property type="match status" value="1"/>
</dbReference>
<dbReference type="InterPro" id="IPR029016">
    <property type="entry name" value="GAF-like_dom_sf"/>
</dbReference>
<proteinExistence type="predicted"/>
<evidence type="ECO:0000256" key="1">
    <source>
        <dbReference type="ARBA" id="ARBA00000085"/>
    </source>
</evidence>
<keyword evidence="5" id="KW-0808">Transferase</keyword>
<organism evidence="5 6">
    <name type="scientific">Polyangium mundeleinium</name>
    <dbReference type="NCBI Taxonomy" id="2995306"/>
    <lineage>
        <taxon>Bacteria</taxon>
        <taxon>Pseudomonadati</taxon>
        <taxon>Myxococcota</taxon>
        <taxon>Polyangia</taxon>
        <taxon>Polyangiales</taxon>
        <taxon>Polyangiaceae</taxon>
        <taxon>Polyangium</taxon>
    </lineage>
</organism>
<reference evidence="5 6" key="1">
    <citation type="submission" date="2022-11" db="EMBL/GenBank/DDBJ databases">
        <title>Minimal conservation of predation-associated metabolite biosynthetic gene clusters underscores biosynthetic potential of Myxococcota including descriptions for ten novel species: Archangium lansinium sp. nov., Myxococcus landrumus sp. nov., Nannocystis bai.</title>
        <authorList>
            <person name="Ahearne A."/>
            <person name="Stevens C."/>
            <person name="Dowd S."/>
        </authorList>
    </citation>
    <scope>NUCLEOTIDE SEQUENCE [LARGE SCALE GENOMIC DNA]</scope>
    <source>
        <strain evidence="5 6">RJM3</strain>
    </source>
</reference>
<dbReference type="InterPro" id="IPR005467">
    <property type="entry name" value="His_kinase_dom"/>
</dbReference>
<dbReference type="EMBL" id="JAQNDO010000001">
    <property type="protein sequence ID" value="MDC0747389.1"/>
    <property type="molecule type" value="Genomic_DNA"/>
</dbReference>
<dbReference type="PANTHER" id="PTHR43547:SF2">
    <property type="entry name" value="HYBRID SIGNAL TRANSDUCTION HISTIDINE KINASE C"/>
    <property type="match status" value="1"/>
</dbReference>
<dbReference type="SMART" id="SM00065">
    <property type="entry name" value="GAF"/>
    <property type="match status" value="2"/>
</dbReference>
<dbReference type="RefSeq" id="WP_271925829.1">
    <property type="nucleotide sequence ID" value="NZ_JAQNDO010000001.1"/>
</dbReference>
<dbReference type="Gene3D" id="1.10.287.130">
    <property type="match status" value="1"/>
</dbReference>
<evidence type="ECO:0000256" key="2">
    <source>
        <dbReference type="ARBA" id="ARBA00012438"/>
    </source>
</evidence>
<dbReference type="InterPro" id="IPR003661">
    <property type="entry name" value="HisK_dim/P_dom"/>
</dbReference>
<dbReference type="InterPro" id="IPR003018">
    <property type="entry name" value="GAF"/>
</dbReference>
<dbReference type="Proteomes" id="UP001221411">
    <property type="component" value="Unassembled WGS sequence"/>
</dbReference>
<dbReference type="InterPro" id="IPR003594">
    <property type="entry name" value="HATPase_dom"/>
</dbReference>
<dbReference type="PROSITE" id="PS50109">
    <property type="entry name" value="HIS_KIN"/>
    <property type="match status" value="1"/>
</dbReference>
<keyword evidence="6" id="KW-1185">Reference proteome</keyword>
<comment type="catalytic activity">
    <reaction evidence="1">
        <text>ATP + protein L-histidine = ADP + protein N-phospho-L-histidine.</text>
        <dbReference type="EC" id="2.7.13.3"/>
    </reaction>
</comment>
<protein>
    <recommendedName>
        <fullName evidence="2">histidine kinase</fullName>
        <ecNumber evidence="2">2.7.13.3</ecNumber>
    </recommendedName>
</protein>
<gene>
    <name evidence="5" type="ORF">POL67_39025</name>
</gene>
<dbReference type="SUPFAM" id="SSF55781">
    <property type="entry name" value="GAF domain-like"/>
    <property type="match status" value="2"/>
</dbReference>
<dbReference type="Pfam" id="PF00512">
    <property type="entry name" value="HisKA"/>
    <property type="match status" value="1"/>
</dbReference>
<dbReference type="PANTHER" id="PTHR43547">
    <property type="entry name" value="TWO-COMPONENT HISTIDINE KINASE"/>
    <property type="match status" value="1"/>
</dbReference>
<sequence>MLTADVEPRELPIADESLGLLLDAGQALGNVTDLGPRLAAVASRVAQWIRGFCLVHLLEGGGARLAAVDHEDPVKAELLRQPCMQRSPALDSTKSPLAHVMRSGVAQVLPETSDAMLAATMSDDEALAVLRAVTITAGMLVPIVWQGRALGAITLAVSCKERRIVGTDLKVAEELARRIALAVVEDRATRDEHEAARVARAAMDRTKRLHSITRRLSFALTAAQVAEVVVEHARSEMGAHAGSMCLLDEERGALVIERASGYASSIVEPFKVIPLNTRLPLTDAVRSRQPIFLATVEEYLTRYPHLDRVQRDQKSLAFAALPLLAQGRVLGALGLSLAGTRRLDEAEQHFLESVAEHCAQALERARLYDLERRAREENDRLYRASQAAVRAREDLLAIVSHDLRNPLVAIKLAATQIGREAGEDARTKNKTALILRSADRMDRMIRDLLDASRIETGGLALSVGREDVRAVVREAIDHFKPLAAPKGIQIDEELPDEALFARIDRERVLQVLWNLVGNAIKFTPEGGVVTLRLTCEGSFARIDVADSGPGIRSEHLPHVFDRYFHAETSKTSGTGLGLFIADGLVRAHGGTIHVESEPGVGARFWFTLPLGDAA</sequence>
<accession>A0ABT5F1A9</accession>
<dbReference type="SUPFAM" id="SSF47384">
    <property type="entry name" value="Homodimeric domain of signal transducing histidine kinase"/>
    <property type="match status" value="1"/>
</dbReference>
<evidence type="ECO:0000313" key="6">
    <source>
        <dbReference type="Proteomes" id="UP001221411"/>
    </source>
</evidence>
<keyword evidence="3" id="KW-0597">Phosphoprotein</keyword>
<dbReference type="SUPFAM" id="SSF55874">
    <property type="entry name" value="ATPase domain of HSP90 chaperone/DNA topoisomerase II/histidine kinase"/>
    <property type="match status" value="1"/>
</dbReference>
<dbReference type="InterPro" id="IPR004358">
    <property type="entry name" value="Sig_transdc_His_kin-like_C"/>
</dbReference>